<keyword evidence="3" id="KW-1185">Reference proteome</keyword>
<evidence type="ECO:0000313" key="3">
    <source>
        <dbReference type="Proteomes" id="UP000639859"/>
    </source>
</evidence>
<evidence type="ECO:0008006" key="4">
    <source>
        <dbReference type="Google" id="ProtNLM"/>
    </source>
</evidence>
<comment type="caution">
    <text evidence="2">The sequence shown here is derived from an EMBL/GenBank/DDBJ whole genome shotgun (WGS) entry which is preliminary data.</text>
</comment>
<feature type="region of interest" description="Disordered" evidence="1">
    <location>
        <begin position="1"/>
        <end position="30"/>
    </location>
</feature>
<dbReference type="SUPFAM" id="SSF53335">
    <property type="entry name" value="S-adenosyl-L-methionine-dependent methyltransferases"/>
    <property type="match status" value="1"/>
</dbReference>
<accession>A0ABS0SS22</accession>
<organism evidence="2 3">
    <name type="scientific">Caulobacter hibisci</name>
    <dbReference type="NCBI Taxonomy" id="2035993"/>
    <lineage>
        <taxon>Bacteria</taxon>
        <taxon>Pseudomonadati</taxon>
        <taxon>Pseudomonadota</taxon>
        <taxon>Alphaproteobacteria</taxon>
        <taxon>Caulobacterales</taxon>
        <taxon>Caulobacteraceae</taxon>
        <taxon>Caulobacter</taxon>
    </lineage>
</organism>
<dbReference type="Proteomes" id="UP000639859">
    <property type="component" value="Unassembled WGS sequence"/>
</dbReference>
<evidence type="ECO:0000313" key="2">
    <source>
        <dbReference type="EMBL" id="MBI1682358.1"/>
    </source>
</evidence>
<gene>
    <name evidence="2" type="ORF">I4Q42_01605</name>
</gene>
<sequence>MSEQDSTAVMARRHKTLGATPLLDRGGGDMQLDLRPSGHTSVMASRAPADDSLDYFPTPPWAARAGGELIARLDPGDWTALEPAAGGGHMAHGLRPYFAQVIEADIHRHEGGAPQFVVDFLTEEAARSLPEVDWIVTNPPFVLGDAFVRAAYERARRGVAMLLRLVFLEGKARHGLLHVDCPLTVVAPFSERVPMVKGRWDPDASSATAYAWFIWRKGAEGPPAVFPIPPGTKARLTDRGDVERFNGKPGAPLLDGEAA</sequence>
<dbReference type="PROSITE" id="PS00092">
    <property type="entry name" value="N6_MTASE"/>
    <property type="match status" value="1"/>
</dbReference>
<evidence type="ECO:0000256" key="1">
    <source>
        <dbReference type="SAM" id="MobiDB-lite"/>
    </source>
</evidence>
<dbReference type="InterPro" id="IPR002052">
    <property type="entry name" value="DNA_methylase_N6_adenine_CS"/>
</dbReference>
<reference evidence="2 3" key="1">
    <citation type="submission" date="2020-11" db="EMBL/GenBank/DDBJ databases">
        <title>genome sequence of strain KACC 18849.</title>
        <authorList>
            <person name="Gao J."/>
            <person name="Zhang X."/>
        </authorList>
    </citation>
    <scope>NUCLEOTIDE SEQUENCE [LARGE SCALE GENOMIC DNA]</scope>
    <source>
        <strain evidence="2 3">KACC 18849</strain>
    </source>
</reference>
<dbReference type="InterPro" id="IPR029063">
    <property type="entry name" value="SAM-dependent_MTases_sf"/>
</dbReference>
<dbReference type="EMBL" id="JADWOX010000001">
    <property type="protein sequence ID" value="MBI1682358.1"/>
    <property type="molecule type" value="Genomic_DNA"/>
</dbReference>
<proteinExistence type="predicted"/>
<protein>
    <recommendedName>
        <fullName evidence="4">Methyltransferase</fullName>
    </recommendedName>
</protein>
<name>A0ABS0SS22_9CAUL</name>